<dbReference type="SMART" id="SM00382">
    <property type="entry name" value="AAA"/>
    <property type="match status" value="1"/>
</dbReference>
<keyword evidence="2 4" id="KW-0067">ATP-binding</keyword>
<dbReference type="Proteomes" id="UP000824214">
    <property type="component" value="Unassembled WGS sequence"/>
</dbReference>
<dbReference type="GO" id="GO:0005524">
    <property type="term" value="F:ATP binding"/>
    <property type="evidence" value="ECO:0007669"/>
    <property type="project" value="UniProtKB-KW"/>
</dbReference>
<dbReference type="InterPro" id="IPR003593">
    <property type="entry name" value="AAA+_ATPase"/>
</dbReference>
<comment type="caution">
    <text evidence="4">The sequence shown here is derived from an EMBL/GenBank/DDBJ whole genome shotgun (WGS) entry which is preliminary data.</text>
</comment>
<feature type="domain" description="ABC transporter" evidence="3">
    <location>
        <begin position="3"/>
        <end position="228"/>
    </location>
</feature>
<evidence type="ECO:0000256" key="2">
    <source>
        <dbReference type="ARBA" id="ARBA00022840"/>
    </source>
</evidence>
<accession>A0A9D2LXQ9</accession>
<evidence type="ECO:0000313" key="5">
    <source>
        <dbReference type="Proteomes" id="UP000824214"/>
    </source>
</evidence>
<dbReference type="CDD" id="cd03230">
    <property type="entry name" value="ABC_DR_subfamily_A"/>
    <property type="match status" value="1"/>
</dbReference>
<dbReference type="InterPro" id="IPR003439">
    <property type="entry name" value="ABC_transporter-like_ATP-bd"/>
</dbReference>
<name>A0A9D2LXQ9_9FIRM</name>
<dbReference type="GO" id="GO:0016887">
    <property type="term" value="F:ATP hydrolysis activity"/>
    <property type="evidence" value="ECO:0007669"/>
    <property type="project" value="InterPro"/>
</dbReference>
<evidence type="ECO:0000256" key="1">
    <source>
        <dbReference type="ARBA" id="ARBA00022741"/>
    </source>
</evidence>
<dbReference type="Gene3D" id="3.40.50.300">
    <property type="entry name" value="P-loop containing nucleotide triphosphate hydrolases"/>
    <property type="match status" value="1"/>
</dbReference>
<reference evidence="4" key="1">
    <citation type="journal article" date="2021" name="PeerJ">
        <title>Extensive microbial diversity within the chicken gut microbiome revealed by metagenomics and culture.</title>
        <authorList>
            <person name="Gilroy R."/>
            <person name="Ravi A."/>
            <person name="Getino M."/>
            <person name="Pursley I."/>
            <person name="Horton D.L."/>
            <person name="Alikhan N.F."/>
            <person name="Baker D."/>
            <person name="Gharbi K."/>
            <person name="Hall N."/>
            <person name="Watson M."/>
            <person name="Adriaenssens E.M."/>
            <person name="Foster-Nyarko E."/>
            <person name="Jarju S."/>
            <person name="Secka A."/>
            <person name="Antonio M."/>
            <person name="Oren A."/>
            <person name="Chaudhuri R.R."/>
            <person name="La Ragione R."/>
            <person name="Hildebrand F."/>
            <person name="Pallen M.J."/>
        </authorList>
    </citation>
    <scope>NUCLEOTIDE SEQUENCE</scope>
    <source>
        <strain evidence="4">ChiBcolR8-3208</strain>
    </source>
</reference>
<organism evidence="4 5">
    <name type="scientific">Candidatus Acutalibacter ornithocaccae</name>
    <dbReference type="NCBI Taxonomy" id="2838416"/>
    <lineage>
        <taxon>Bacteria</taxon>
        <taxon>Bacillati</taxon>
        <taxon>Bacillota</taxon>
        <taxon>Clostridia</taxon>
        <taxon>Eubacteriales</taxon>
        <taxon>Acutalibacteraceae</taxon>
        <taxon>Acutalibacter</taxon>
    </lineage>
</organism>
<dbReference type="PANTHER" id="PTHR43158:SF5">
    <property type="entry name" value="ABC TRANSPORTER, ATP-BINDING PROTEIN"/>
    <property type="match status" value="1"/>
</dbReference>
<dbReference type="Pfam" id="PF00005">
    <property type="entry name" value="ABC_tran"/>
    <property type="match status" value="1"/>
</dbReference>
<dbReference type="PROSITE" id="PS50893">
    <property type="entry name" value="ABC_TRANSPORTER_2"/>
    <property type="match status" value="1"/>
</dbReference>
<dbReference type="PANTHER" id="PTHR43158">
    <property type="entry name" value="SKFA PEPTIDE EXPORT ATP-BINDING PROTEIN SKFE"/>
    <property type="match status" value="1"/>
</dbReference>
<dbReference type="AlphaFoldDB" id="A0A9D2LXQ9"/>
<reference evidence="4" key="2">
    <citation type="submission" date="2021-04" db="EMBL/GenBank/DDBJ databases">
        <authorList>
            <person name="Gilroy R."/>
        </authorList>
    </citation>
    <scope>NUCLEOTIDE SEQUENCE</scope>
    <source>
        <strain evidence="4">ChiBcolR8-3208</strain>
    </source>
</reference>
<keyword evidence="1" id="KW-0547">Nucleotide-binding</keyword>
<proteinExistence type="predicted"/>
<evidence type="ECO:0000259" key="3">
    <source>
        <dbReference type="PROSITE" id="PS50893"/>
    </source>
</evidence>
<dbReference type="EMBL" id="DWXZ01000049">
    <property type="protein sequence ID" value="HJB36974.1"/>
    <property type="molecule type" value="Genomic_DNA"/>
</dbReference>
<dbReference type="InterPro" id="IPR027417">
    <property type="entry name" value="P-loop_NTPase"/>
</dbReference>
<evidence type="ECO:0000313" key="4">
    <source>
        <dbReference type="EMBL" id="HJB36974.1"/>
    </source>
</evidence>
<gene>
    <name evidence="4" type="ORF">H9942_02770</name>
</gene>
<protein>
    <submittedName>
        <fullName evidence="4">ABC transporter ATP-binding protein</fullName>
    </submittedName>
</protein>
<sequence>MSIVIENLSKSYGPVRALQNVSCTWEPGKLYGLLGRNGAGKSTLLSAVTQRLFPDGGSVTVDGEPIGDNDRALSKMYLMSEKLYYPETMRVKDAFRWSQAFYPNFDREFAWNLAGAFQLNTSAKVSKLSTGYSSIFKIVVALSTNAPYVLLDEPVLGLDANHRDLFYKTLLARYAERPFTAVISTHLIEEISHLIEDVVILHHGQVLAQGPREELLAGGYTVSGPKGLVEEYIRGKRLLGVDTLGGLLSAHLQGHPDRAALPQGLELSPLDLQKLFVLMTSDPEQVAAGSPRTGGGEV</sequence>
<dbReference type="SUPFAM" id="SSF52540">
    <property type="entry name" value="P-loop containing nucleoside triphosphate hydrolases"/>
    <property type="match status" value="1"/>
</dbReference>